<reference evidence="1 2" key="1">
    <citation type="journal article" date="2023" name="ACS Omega">
        <title>Identification of the Neoaspergillic Acid Biosynthesis Gene Cluster by Establishing an In Vitro CRISPR-Ribonucleoprotein Genetic System in Aspergillus melleus.</title>
        <authorList>
            <person name="Yuan B."/>
            <person name="Grau M.F."/>
            <person name="Murata R.M."/>
            <person name="Torok T."/>
            <person name="Venkateswaran K."/>
            <person name="Stajich J.E."/>
            <person name="Wang C.C.C."/>
        </authorList>
    </citation>
    <scope>NUCLEOTIDE SEQUENCE [LARGE SCALE GENOMIC DNA]</scope>
    <source>
        <strain evidence="1 2">IMV 1140</strain>
    </source>
</reference>
<organism evidence="1 2">
    <name type="scientific">Aspergillus melleus</name>
    <dbReference type="NCBI Taxonomy" id="138277"/>
    <lineage>
        <taxon>Eukaryota</taxon>
        <taxon>Fungi</taxon>
        <taxon>Dikarya</taxon>
        <taxon>Ascomycota</taxon>
        <taxon>Pezizomycotina</taxon>
        <taxon>Eurotiomycetes</taxon>
        <taxon>Eurotiomycetidae</taxon>
        <taxon>Eurotiales</taxon>
        <taxon>Aspergillaceae</taxon>
        <taxon>Aspergillus</taxon>
        <taxon>Aspergillus subgen. Circumdati</taxon>
    </lineage>
</organism>
<protein>
    <submittedName>
        <fullName evidence="1">Uncharacterized protein</fullName>
    </submittedName>
</protein>
<sequence>MRGLNLDHLPAVKMCLLSNLFAQFQNARFPPTELGHMHFPCTGHFGDYRPEKYRAALTDLAQGNYTLCRPGHAPASLDGWGCMIRVNVRTDKHLRVQLDEVKRKARDHLEYLLQHALNYQRRMSVVFAEEPVDGNIIITSPVLSSSRCLREC</sequence>
<evidence type="ECO:0000313" key="1">
    <source>
        <dbReference type="EMBL" id="KAK1142801.1"/>
    </source>
</evidence>
<keyword evidence="2" id="KW-1185">Reference proteome</keyword>
<gene>
    <name evidence="1" type="ORF">N8T08_007235</name>
</gene>
<accession>A0ACC3AYU4</accession>
<dbReference type="Proteomes" id="UP001177260">
    <property type="component" value="Unassembled WGS sequence"/>
</dbReference>
<dbReference type="EMBL" id="JAOPJF010000046">
    <property type="protein sequence ID" value="KAK1142801.1"/>
    <property type="molecule type" value="Genomic_DNA"/>
</dbReference>
<name>A0ACC3AYU4_9EURO</name>
<proteinExistence type="predicted"/>
<evidence type="ECO:0000313" key="2">
    <source>
        <dbReference type="Proteomes" id="UP001177260"/>
    </source>
</evidence>
<comment type="caution">
    <text evidence="1">The sequence shown here is derived from an EMBL/GenBank/DDBJ whole genome shotgun (WGS) entry which is preliminary data.</text>
</comment>